<evidence type="ECO:0000313" key="4">
    <source>
        <dbReference type="EMBL" id="OUI77699.1"/>
    </source>
</evidence>
<dbReference type="InterPro" id="IPR030970">
    <property type="entry name" value="ABC_MlaD"/>
</dbReference>
<reference evidence="5" key="1">
    <citation type="submission" date="2014-06" db="EMBL/GenBank/DDBJ databases">
        <authorList>
            <person name="Winans N.J."/>
            <person name="Newell P.D."/>
            <person name="Douglas A.E."/>
        </authorList>
    </citation>
    <scope>NUCLEOTIDE SEQUENCE [LARGE SCALE GENOMIC DNA]</scope>
    <source>
        <strain evidence="5">DmL_052</strain>
    </source>
</reference>
<keyword evidence="2" id="KW-0812">Transmembrane</keyword>
<dbReference type="RefSeq" id="WP_086632722.1">
    <property type="nucleotide sequence ID" value="NZ_JOPB01000023.1"/>
</dbReference>
<comment type="caution">
    <text evidence="4">The sequence shown here is derived from an EMBL/GenBank/DDBJ whole genome shotgun (WGS) entry which is preliminary data.</text>
</comment>
<dbReference type="InterPro" id="IPR003399">
    <property type="entry name" value="Mce/MlaD"/>
</dbReference>
<dbReference type="Pfam" id="PF02470">
    <property type="entry name" value="MlaD"/>
    <property type="match status" value="1"/>
</dbReference>
<name>A0A251ZSQ6_9PROT</name>
<feature type="domain" description="Mce/MlaD" evidence="3">
    <location>
        <begin position="42"/>
        <end position="120"/>
    </location>
</feature>
<dbReference type="GO" id="GO:0015914">
    <property type="term" value="P:phospholipid transport"/>
    <property type="evidence" value="ECO:0007669"/>
    <property type="project" value="InterPro"/>
</dbReference>
<dbReference type="NCBIfam" id="TIGR04430">
    <property type="entry name" value="OM_asym_MlaD"/>
    <property type="match status" value="1"/>
</dbReference>
<dbReference type="InterPro" id="IPR052336">
    <property type="entry name" value="MlaD_Phospholipid_Transporter"/>
</dbReference>
<keyword evidence="2" id="KW-0472">Membrane</keyword>
<dbReference type="EMBL" id="JOPB01000023">
    <property type="protein sequence ID" value="OUI77699.1"/>
    <property type="molecule type" value="Genomic_DNA"/>
</dbReference>
<keyword evidence="5" id="KW-1185">Reference proteome</keyword>
<dbReference type="AlphaFoldDB" id="A0A251ZSQ6"/>
<proteinExistence type="predicted"/>
<organism evidence="4 5">
    <name type="scientific">Commensalibacter intestini</name>
    <dbReference type="NCBI Taxonomy" id="479936"/>
    <lineage>
        <taxon>Bacteria</taxon>
        <taxon>Pseudomonadati</taxon>
        <taxon>Pseudomonadota</taxon>
        <taxon>Alphaproteobacteria</taxon>
        <taxon>Acetobacterales</taxon>
        <taxon>Acetobacteraceae</taxon>
    </lineage>
</organism>
<dbReference type="Proteomes" id="UP000194946">
    <property type="component" value="Unassembled WGS sequence"/>
</dbReference>
<evidence type="ECO:0000256" key="1">
    <source>
        <dbReference type="SAM" id="MobiDB-lite"/>
    </source>
</evidence>
<dbReference type="PANTHER" id="PTHR33371">
    <property type="entry name" value="INTERMEMBRANE PHOSPHOLIPID TRANSPORT SYSTEM BINDING PROTEIN MLAD-RELATED"/>
    <property type="match status" value="1"/>
</dbReference>
<feature type="transmembrane region" description="Helical" evidence="2">
    <location>
        <begin position="12"/>
        <end position="34"/>
    </location>
</feature>
<gene>
    <name evidence="4" type="ORF">HK18_03340</name>
</gene>
<keyword evidence="2" id="KW-1133">Transmembrane helix</keyword>
<evidence type="ECO:0000313" key="5">
    <source>
        <dbReference type="Proteomes" id="UP000194946"/>
    </source>
</evidence>
<feature type="region of interest" description="Disordered" evidence="1">
    <location>
        <begin position="156"/>
        <end position="179"/>
    </location>
</feature>
<dbReference type="PANTHER" id="PTHR33371:SF4">
    <property type="entry name" value="INTERMEMBRANE PHOSPHOLIPID TRANSPORT SYSTEM BINDING PROTEIN MLAD"/>
    <property type="match status" value="1"/>
</dbReference>
<sequence>MFVTSSRKTQQIFELITGLIVIVVFVTAVVFAIVGHGQSKDDGYPLKASFEHIDGLDVGSDVKLAGVTVGQVTHELVSPKDFKATVTFSVRPDIRLPVDTAAIITSDSLLGGKYIDLSPGGDEAVLKPDQFITHTQGSISLQELLSKFIFSVTDNMPKSDNSKSDANKPASSAPSSGLE</sequence>
<feature type="compositionally biased region" description="Polar residues" evidence="1">
    <location>
        <begin position="169"/>
        <end position="179"/>
    </location>
</feature>
<accession>A0A251ZSQ6</accession>
<evidence type="ECO:0000256" key="2">
    <source>
        <dbReference type="SAM" id="Phobius"/>
    </source>
</evidence>
<protein>
    <submittedName>
        <fullName evidence="4">Organic solvent ABC transporter substrate-binding protein</fullName>
    </submittedName>
</protein>
<evidence type="ECO:0000259" key="3">
    <source>
        <dbReference type="Pfam" id="PF02470"/>
    </source>
</evidence>